<keyword evidence="2" id="KW-1185">Reference proteome</keyword>
<name>A0A225UR72_9STRA</name>
<accession>A0A225UR72</accession>
<protein>
    <recommendedName>
        <fullName evidence="3">Reverse transcriptase</fullName>
    </recommendedName>
</protein>
<dbReference type="AlphaFoldDB" id="A0A225UR72"/>
<comment type="caution">
    <text evidence="1">The sequence shown here is derived from an EMBL/GenBank/DDBJ whole genome shotgun (WGS) entry which is preliminary data.</text>
</comment>
<dbReference type="Proteomes" id="UP000198211">
    <property type="component" value="Unassembled WGS sequence"/>
</dbReference>
<gene>
    <name evidence="1" type="ORF">PHMEG_00035050</name>
</gene>
<organism evidence="1 2">
    <name type="scientific">Phytophthora megakarya</name>
    <dbReference type="NCBI Taxonomy" id="4795"/>
    <lineage>
        <taxon>Eukaryota</taxon>
        <taxon>Sar</taxon>
        <taxon>Stramenopiles</taxon>
        <taxon>Oomycota</taxon>
        <taxon>Peronosporomycetes</taxon>
        <taxon>Peronosporales</taxon>
        <taxon>Peronosporaceae</taxon>
        <taxon>Phytophthora</taxon>
    </lineage>
</organism>
<feature type="non-terminal residue" evidence="1">
    <location>
        <position position="1"/>
    </location>
</feature>
<evidence type="ECO:0000313" key="2">
    <source>
        <dbReference type="Proteomes" id="UP000198211"/>
    </source>
</evidence>
<evidence type="ECO:0000313" key="1">
    <source>
        <dbReference type="EMBL" id="OWY95056.1"/>
    </source>
</evidence>
<dbReference type="OrthoDB" id="123906at2759"/>
<evidence type="ECO:0008006" key="3">
    <source>
        <dbReference type="Google" id="ProtNLM"/>
    </source>
</evidence>
<reference evidence="2" key="1">
    <citation type="submission" date="2017-03" db="EMBL/GenBank/DDBJ databases">
        <title>Phytopthora megakarya and P. palmivora, two closely related causual agents of cacao black pod achieved similar genome size and gene model numbers by different mechanisms.</title>
        <authorList>
            <person name="Ali S."/>
            <person name="Shao J."/>
            <person name="Larry D.J."/>
            <person name="Kronmiller B."/>
            <person name="Shen D."/>
            <person name="Strem M.D."/>
            <person name="Melnick R.L."/>
            <person name="Guiltinan M.J."/>
            <person name="Tyler B.M."/>
            <person name="Meinhardt L.W."/>
            <person name="Bailey B.A."/>
        </authorList>
    </citation>
    <scope>NUCLEOTIDE SEQUENCE [LARGE SCALE GENOMIC DNA]</scope>
    <source>
        <strain evidence="2">zdho120</strain>
    </source>
</reference>
<dbReference type="EMBL" id="NBNE01013487">
    <property type="protein sequence ID" value="OWY95056.1"/>
    <property type="molecule type" value="Genomic_DNA"/>
</dbReference>
<sequence>HGFQTDRTATDAALLVRRLTERAAVIREHLFMVSKDCLKCYDRIQKWCMDLIYRGIELPDMPHKIMIDLLGPAFGWLPTGTREFGIGQGFILSILHVACYMDCLQQQIERCPDPVKIKYHQPGEGIELSSTLFVNDHLGITTTYRGIEARSAMTNIFTGKLGTGGVFGAAKSFMMYLGNNDTHYDADMLNDGLSIPRPIRIVTPGEGFKHLGIY</sequence>
<proteinExistence type="predicted"/>